<accession>A0ACB7FA13</accession>
<name>A0ACB7FA13_NIBAL</name>
<reference evidence="1" key="1">
    <citation type="submission" date="2020-04" db="EMBL/GenBank/DDBJ databases">
        <title>A chromosome-scale assembly and high-density genetic map of the yellow drum (Nibea albiflora) genome.</title>
        <authorList>
            <person name="Xu D."/>
            <person name="Zhang W."/>
            <person name="Chen R."/>
            <person name="Tan P."/>
            <person name="Wang L."/>
            <person name="Song H."/>
            <person name="Tian L."/>
            <person name="Zhu Q."/>
            <person name="Wang B."/>
        </authorList>
    </citation>
    <scope>NUCLEOTIDE SEQUENCE</scope>
    <source>
        <strain evidence="1">ZJHYS-2018</strain>
    </source>
</reference>
<proteinExistence type="predicted"/>
<organism evidence="1 2">
    <name type="scientific">Nibea albiflora</name>
    <name type="common">Yellow drum</name>
    <name type="synonym">Corvina albiflora</name>
    <dbReference type="NCBI Taxonomy" id="240163"/>
    <lineage>
        <taxon>Eukaryota</taxon>
        <taxon>Metazoa</taxon>
        <taxon>Chordata</taxon>
        <taxon>Craniata</taxon>
        <taxon>Vertebrata</taxon>
        <taxon>Euteleostomi</taxon>
        <taxon>Actinopterygii</taxon>
        <taxon>Neopterygii</taxon>
        <taxon>Teleostei</taxon>
        <taxon>Neoteleostei</taxon>
        <taxon>Acanthomorphata</taxon>
        <taxon>Eupercaria</taxon>
        <taxon>Sciaenidae</taxon>
        <taxon>Nibea</taxon>
    </lineage>
</organism>
<evidence type="ECO:0000313" key="1">
    <source>
        <dbReference type="EMBL" id="KAG8011095.1"/>
    </source>
</evidence>
<comment type="caution">
    <text evidence="1">The sequence shown here is derived from an EMBL/GenBank/DDBJ whole genome shotgun (WGS) entry which is preliminary data.</text>
</comment>
<sequence>MKQCYEDLLQQLRWRSEERSFEKGRRGMCSSCAHSAQLCNSSMLHVRRAGAGLQGQRSCSENTLFLSTRSTYTQVSTCYQSCTLYNLLADCGQQHHYWVPVLPFNITHLYLEMNYISEINRTSLKDYGQLIELDLGLQYSRVLVIRNNAFLRQRKLTRLVLGSNINLRLEPRAFAGLYNLQNLFLDYCQFTDSILSEGFLQPLSSLEMLDLFGNNIVRLRPGLFFSKLTKFTKLNLKLNHIQTLCEEDLVGFRGKYFTLLNLNSNDLNLEDDWQRCGNPFREMAFDTLDLSSNGFSLNQSQQFFKAIEGTPIAHLIFSGHIGKGFSHKNLLDPDESTFEGLVNSTVKHLDLSKNKIYALQRAVFSPLKDAIIIDISQNKINQINENAFSGLQGHLRLLNLSSNLIGEIYSQTFTYLTDLRVLDLSNNHIGALGDGAFSGLPNLRGLFLTGNSLRDLGHPASLPKLDLLVLGDNKLKSIAGISDLGNNSHYVDVVDNRLTNLRDLFDILSDFPHLTTFLYGGNTIKWCTPKNVIVPHNNSLQILDLYGSSLQIIWTQGQCLNLFDNLKNLNGLNLSFNSLATIPQGIFKGLHSIIEIDLSFNTLTYLQLGIFPVSLKRLDLSNNFLASPDPLTFSSLGFLSLAGNRFHCDCHLKSFLKWLNVENQTFLSLLEEYKCEFPAALHNLPLLNYSTIVEPCEEDDEKAVQELKSYLFVLSALLIITVVLSGIVYARLRGHIFIIYKKIIGRVLEGPKPMPLVDEVQYDAFFCYSDKDYGWVEAALLKKLDNQFSEENIFRCCFEARDFLPGEDHLSNIRDAIWGSRKTVCIVSKEFLKDGWCLEAFTLAHSRMLEELTNVLIMLVVGKVAHYQLMKYNAVRAFVQKREYLVWPEDPQDMEWYYERLVSQILKDTKVKKTAEDNPEPAQPDLHPQEEDGIELDNIGAAAI</sequence>
<protein>
    <submittedName>
        <fullName evidence="1">Toll-like receptor 5</fullName>
    </submittedName>
</protein>
<keyword evidence="2" id="KW-1185">Reference proteome</keyword>
<dbReference type="Proteomes" id="UP000805704">
    <property type="component" value="Chromosome 14"/>
</dbReference>
<evidence type="ECO:0000313" key="2">
    <source>
        <dbReference type="Proteomes" id="UP000805704"/>
    </source>
</evidence>
<dbReference type="EMBL" id="CM024802">
    <property type="protein sequence ID" value="KAG8011095.1"/>
    <property type="molecule type" value="Genomic_DNA"/>
</dbReference>
<gene>
    <name evidence="1" type="primary">TLR5</name>
    <name evidence="1" type="ORF">GBF38_005753</name>
</gene>